<dbReference type="NCBIfam" id="TIGR00148">
    <property type="entry name" value="UbiD family decarboxylase"/>
    <property type="match status" value="1"/>
</dbReference>
<protein>
    <submittedName>
        <fullName evidence="5">Ubiquinone biosynthesis protein UbiD</fullName>
    </submittedName>
</protein>
<proteinExistence type="inferred from homology"/>
<evidence type="ECO:0000259" key="3">
    <source>
        <dbReference type="Pfam" id="PF20695"/>
    </source>
</evidence>
<dbReference type="Pfam" id="PF01977">
    <property type="entry name" value="UbiD"/>
    <property type="match status" value="1"/>
</dbReference>
<feature type="domain" description="3-octaprenyl-4-hydroxybenzoate carboxy-lyase-like N-terminal" evidence="3">
    <location>
        <begin position="22"/>
        <end position="93"/>
    </location>
</feature>
<evidence type="ECO:0000313" key="6">
    <source>
        <dbReference type="Proteomes" id="UP000019486"/>
    </source>
</evidence>
<reference evidence="5 6" key="1">
    <citation type="submission" date="2013-08" db="EMBL/GenBank/DDBJ databases">
        <title>The genome sequence of Skermanella stibiiresistens.</title>
        <authorList>
            <person name="Zhu W."/>
            <person name="Wang G."/>
        </authorList>
    </citation>
    <scope>NUCLEOTIDE SEQUENCE [LARGE SCALE GENOMIC DNA]</scope>
    <source>
        <strain evidence="5 6">SB22</strain>
    </source>
</reference>
<dbReference type="InterPro" id="IPR049381">
    <property type="entry name" value="UbiD-like_C"/>
</dbReference>
<dbReference type="Pfam" id="PF20695">
    <property type="entry name" value="UbiD_N"/>
    <property type="match status" value="1"/>
</dbReference>
<keyword evidence="5" id="KW-0830">Ubiquinone</keyword>
<dbReference type="GO" id="GO:0016831">
    <property type="term" value="F:carboxy-lyase activity"/>
    <property type="evidence" value="ECO:0007669"/>
    <property type="project" value="InterPro"/>
</dbReference>
<dbReference type="RefSeq" id="WP_051513547.1">
    <property type="nucleotide sequence ID" value="NZ_AVFL01000034.1"/>
</dbReference>
<dbReference type="Proteomes" id="UP000019486">
    <property type="component" value="Unassembled WGS sequence"/>
</dbReference>
<comment type="caution">
    <text evidence="5">The sequence shown here is derived from an EMBL/GenBank/DDBJ whole genome shotgun (WGS) entry which is preliminary data.</text>
</comment>
<feature type="domain" description="3-octaprenyl-4-hydroxybenzoate carboxy-lyase-like C-terminal" evidence="4">
    <location>
        <begin position="306"/>
        <end position="433"/>
    </location>
</feature>
<comment type="similarity">
    <text evidence="1">Belongs to the UbiD family.</text>
</comment>
<gene>
    <name evidence="5" type="ORF">N825_23170</name>
</gene>
<dbReference type="OrthoDB" id="9809841at2"/>
<dbReference type="Pfam" id="PF20696">
    <property type="entry name" value="UbiD_C"/>
    <property type="match status" value="1"/>
</dbReference>
<dbReference type="SUPFAM" id="SSF50475">
    <property type="entry name" value="FMN-binding split barrel"/>
    <property type="match status" value="1"/>
</dbReference>
<dbReference type="SUPFAM" id="SSF143968">
    <property type="entry name" value="UbiD C-terminal domain-like"/>
    <property type="match status" value="1"/>
</dbReference>
<dbReference type="PANTHER" id="PTHR30108:SF21">
    <property type="entry name" value="4-HYDROXYBENZOATE DECARBOXYLASE"/>
    <property type="match status" value="1"/>
</dbReference>
<dbReference type="AlphaFoldDB" id="W9GSK2"/>
<dbReference type="EMBL" id="AVFL01000034">
    <property type="protein sequence ID" value="EWY36875.1"/>
    <property type="molecule type" value="Genomic_DNA"/>
</dbReference>
<dbReference type="Gene3D" id="3.40.1670.10">
    <property type="entry name" value="UbiD C-terminal domain-like"/>
    <property type="match status" value="1"/>
</dbReference>
<evidence type="ECO:0000313" key="5">
    <source>
        <dbReference type="EMBL" id="EWY36875.1"/>
    </source>
</evidence>
<feature type="domain" description="3-octaprenyl-4-hydroxybenzoate carboxy-lyase-like Rift-related" evidence="2">
    <location>
        <begin position="106"/>
        <end position="298"/>
    </location>
</feature>
<evidence type="ECO:0000256" key="1">
    <source>
        <dbReference type="ARBA" id="ARBA00010021"/>
    </source>
</evidence>
<dbReference type="InterPro" id="IPR002830">
    <property type="entry name" value="UbiD"/>
</dbReference>
<name>W9GSK2_9PROT</name>
<dbReference type="InterPro" id="IPR048304">
    <property type="entry name" value="UbiD_Rift_dom"/>
</dbReference>
<dbReference type="PANTHER" id="PTHR30108">
    <property type="entry name" value="3-OCTAPRENYL-4-HYDROXYBENZOATE CARBOXY-LYASE-RELATED"/>
    <property type="match status" value="1"/>
</dbReference>
<dbReference type="InterPro" id="IPR049383">
    <property type="entry name" value="UbiD-like_N"/>
</dbReference>
<keyword evidence="6" id="KW-1185">Reference proteome</keyword>
<dbReference type="GO" id="GO:0005737">
    <property type="term" value="C:cytoplasm"/>
    <property type="evidence" value="ECO:0007669"/>
    <property type="project" value="TreeGrafter"/>
</dbReference>
<dbReference type="STRING" id="1385369.N825_23170"/>
<evidence type="ECO:0000259" key="2">
    <source>
        <dbReference type="Pfam" id="PF01977"/>
    </source>
</evidence>
<sequence length="461" mass="50578">MTAATEVRIEAEAGFEDFRGMLARMEREGQLRRIAKPVRPQHITALTGKAPTALMFDAVEDYGIPVVGGLFWTRARTASALGWPEGELGRRFAAGVAKPLAPTIVTEAACQERVMLGDQVDLTSLPIPFMHQKDGGPYISAGVAFADDPKLGPNAGCYRLMFRTRREMTIDLFTASDLRRHYTQYFERGEPMPVAIAIGVHAFEHMAAAYKAPAGVDEMEIAGGLRGKPTRLVRCRTMNIRVPADAEIILEGELLPNGWTADEGPFGEFAGMQGDLKHNPIFRVNAITHRARPIFYALQMPWENDWLNGPATEAACFRILGMIGVQVTSVRATEGGCCGWSIVVAIRKRAGEGKNAIAALLSLPVVKQVIVTDDDIDIDDPAQVEWAVTFRCQADKDVVVLSGLKGKHVDPSVRPWELPPGQLPITSKFGIDATIPEGIPAFRYERIEPAFKDAVRLEDYL</sequence>
<evidence type="ECO:0000259" key="4">
    <source>
        <dbReference type="Pfam" id="PF20696"/>
    </source>
</evidence>
<accession>W9GSK2</accession>
<organism evidence="5 6">
    <name type="scientific">Skermanella stibiiresistens SB22</name>
    <dbReference type="NCBI Taxonomy" id="1385369"/>
    <lineage>
        <taxon>Bacteria</taxon>
        <taxon>Pseudomonadati</taxon>
        <taxon>Pseudomonadota</taxon>
        <taxon>Alphaproteobacteria</taxon>
        <taxon>Rhodospirillales</taxon>
        <taxon>Azospirillaceae</taxon>
        <taxon>Skermanella</taxon>
    </lineage>
</organism>